<evidence type="ECO:0000313" key="2">
    <source>
        <dbReference type="EMBL" id="KAH8029584.1"/>
    </source>
</evidence>
<accession>A0A9J6E689</accession>
<feature type="compositionally biased region" description="Basic and acidic residues" evidence="1">
    <location>
        <begin position="129"/>
        <end position="153"/>
    </location>
</feature>
<proteinExistence type="predicted"/>
<feature type="region of interest" description="Disordered" evidence="1">
    <location>
        <begin position="318"/>
        <end position="347"/>
    </location>
</feature>
<comment type="caution">
    <text evidence="2">The sequence shown here is derived from an EMBL/GenBank/DDBJ whole genome shotgun (WGS) entry which is preliminary data.</text>
</comment>
<feature type="compositionally biased region" description="Acidic residues" evidence="1">
    <location>
        <begin position="9"/>
        <end position="24"/>
    </location>
</feature>
<evidence type="ECO:0000256" key="1">
    <source>
        <dbReference type="SAM" id="MobiDB-lite"/>
    </source>
</evidence>
<feature type="region of interest" description="Disordered" evidence="1">
    <location>
        <begin position="238"/>
        <end position="265"/>
    </location>
</feature>
<evidence type="ECO:0000313" key="3">
    <source>
        <dbReference type="Proteomes" id="UP000821866"/>
    </source>
</evidence>
<feature type="compositionally biased region" description="Polar residues" evidence="1">
    <location>
        <begin position="199"/>
        <end position="220"/>
    </location>
</feature>
<reference evidence="2" key="2">
    <citation type="submission" date="2021-09" db="EMBL/GenBank/DDBJ databases">
        <authorList>
            <person name="Jia N."/>
            <person name="Wang J."/>
            <person name="Shi W."/>
            <person name="Du L."/>
            <person name="Sun Y."/>
            <person name="Zhan W."/>
            <person name="Jiang J."/>
            <person name="Wang Q."/>
            <person name="Zhang B."/>
            <person name="Ji P."/>
            <person name="Sakyi L.B."/>
            <person name="Cui X."/>
            <person name="Yuan T."/>
            <person name="Jiang B."/>
            <person name="Yang W."/>
            <person name="Lam T.T.-Y."/>
            <person name="Chang Q."/>
            <person name="Ding S."/>
            <person name="Wang X."/>
            <person name="Zhu J."/>
            <person name="Ruan X."/>
            <person name="Zhao L."/>
            <person name="Wei J."/>
            <person name="Que T."/>
            <person name="Du C."/>
            <person name="Cheng J."/>
            <person name="Dai P."/>
            <person name="Han X."/>
            <person name="Huang E."/>
            <person name="Gao Y."/>
            <person name="Liu J."/>
            <person name="Shao H."/>
            <person name="Ye R."/>
            <person name="Li L."/>
            <person name="Wei W."/>
            <person name="Wang X."/>
            <person name="Wang C."/>
            <person name="Huo Q."/>
            <person name="Li W."/>
            <person name="Guo W."/>
            <person name="Chen H."/>
            <person name="Chen S."/>
            <person name="Zhou L."/>
            <person name="Zhou L."/>
            <person name="Ni X."/>
            <person name="Tian J."/>
            <person name="Zhou Y."/>
            <person name="Sheng Y."/>
            <person name="Liu T."/>
            <person name="Pan Y."/>
            <person name="Xia L."/>
            <person name="Li J."/>
            <person name="Zhao F."/>
            <person name="Cao W."/>
        </authorList>
    </citation>
    <scope>NUCLEOTIDE SEQUENCE</scope>
    <source>
        <strain evidence="2">Rmic-2018</strain>
        <tissue evidence="2">Larvae</tissue>
    </source>
</reference>
<keyword evidence="3" id="KW-1185">Reference proteome</keyword>
<dbReference type="EMBL" id="JABSTU010000005">
    <property type="protein sequence ID" value="KAH8029584.1"/>
    <property type="molecule type" value="Genomic_DNA"/>
</dbReference>
<feature type="compositionally biased region" description="Pro residues" evidence="1">
    <location>
        <begin position="284"/>
        <end position="294"/>
    </location>
</feature>
<organism evidence="2 3">
    <name type="scientific">Rhipicephalus microplus</name>
    <name type="common">Cattle tick</name>
    <name type="synonym">Boophilus microplus</name>
    <dbReference type="NCBI Taxonomy" id="6941"/>
    <lineage>
        <taxon>Eukaryota</taxon>
        <taxon>Metazoa</taxon>
        <taxon>Ecdysozoa</taxon>
        <taxon>Arthropoda</taxon>
        <taxon>Chelicerata</taxon>
        <taxon>Arachnida</taxon>
        <taxon>Acari</taxon>
        <taxon>Parasitiformes</taxon>
        <taxon>Ixodida</taxon>
        <taxon>Ixodoidea</taxon>
        <taxon>Ixodidae</taxon>
        <taxon>Rhipicephalinae</taxon>
        <taxon>Rhipicephalus</taxon>
        <taxon>Boophilus</taxon>
    </lineage>
</organism>
<gene>
    <name evidence="2" type="ORF">HPB51_001702</name>
</gene>
<dbReference type="Proteomes" id="UP000821866">
    <property type="component" value="Chromosome 3"/>
</dbReference>
<reference evidence="2" key="1">
    <citation type="journal article" date="2020" name="Cell">
        <title>Large-Scale Comparative Analyses of Tick Genomes Elucidate Their Genetic Diversity and Vector Capacities.</title>
        <authorList>
            <consortium name="Tick Genome and Microbiome Consortium (TIGMIC)"/>
            <person name="Jia N."/>
            <person name="Wang J."/>
            <person name="Shi W."/>
            <person name="Du L."/>
            <person name="Sun Y."/>
            <person name="Zhan W."/>
            <person name="Jiang J.F."/>
            <person name="Wang Q."/>
            <person name="Zhang B."/>
            <person name="Ji P."/>
            <person name="Bell-Sakyi L."/>
            <person name="Cui X.M."/>
            <person name="Yuan T.T."/>
            <person name="Jiang B.G."/>
            <person name="Yang W.F."/>
            <person name="Lam T.T."/>
            <person name="Chang Q.C."/>
            <person name="Ding S.J."/>
            <person name="Wang X.J."/>
            <person name="Zhu J.G."/>
            <person name="Ruan X.D."/>
            <person name="Zhao L."/>
            <person name="Wei J.T."/>
            <person name="Ye R.Z."/>
            <person name="Que T.C."/>
            <person name="Du C.H."/>
            <person name="Zhou Y.H."/>
            <person name="Cheng J.X."/>
            <person name="Dai P.F."/>
            <person name="Guo W.B."/>
            <person name="Han X.H."/>
            <person name="Huang E.J."/>
            <person name="Li L.F."/>
            <person name="Wei W."/>
            <person name="Gao Y.C."/>
            <person name="Liu J.Z."/>
            <person name="Shao H.Z."/>
            <person name="Wang X."/>
            <person name="Wang C.C."/>
            <person name="Yang T.C."/>
            <person name="Huo Q.B."/>
            <person name="Li W."/>
            <person name="Chen H.Y."/>
            <person name="Chen S.E."/>
            <person name="Zhou L.G."/>
            <person name="Ni X.B."/>
            <person name="Tian J.H."/>
            <person name="Sheng Y."/>
            <person name="Liu T."/>
            <person name="Pan Y.S."/>
            <person name="Xia L.Y."/>
            <person name="Li J."/>
            <person name="Zhao F."/>
            <person name="Cao W.C."/>
        </authorList>
    </citation>
    <scope>NUCLEOTIDE SEQUENCE</scope>
    <source>
        <strain evidence="2">Rmic-2018</strain>
    </source>
</reference>
<name>A0A9J6E689_RHIMP</name>
<dbReference type="AlphaFoldDB" id="A0A9J6E689"/>
<dbReference type="VEuPathDB" id="VectorBase:LOC119163850"/>
<protein>
    <submittedName>
        <fullName evidence="2">Uncharacterized protein</fullName>
    </submittedName>
</protein>
<feature type="region of interest" description="Disordered" evidence="1">
    <location>
        <begin position="279"/>
        <end position="304"/>
    </location>
</feature>
<sequence>MTSISLNCELEEGEISDDAEELGDYDARTAAVPRPPAKPFGIEVSSSPSRAAPPSHPHKSRSRVNNNSTARYYKKPLSVFNPPSGHYDRNSGGHSRPPFGGGLRSAVASRPLAPSRGRASLPSFVASHDSGRTSGGDDRCGGRRSSSHLDHYSWFRRSSSGHFSRDVESSTASSSHGRFQPPFSQRPRPERSPPPPISHSGSARKNQSQPKFLQSSVTNDPSYEDLLAQYKSIQHQLEDLNKSSLSEDEPREVLGDEGKEQVPPLSAIPVICDGNVECRLSPVSPGPPTPPAPLPQASDISDDDDETDLMELRRKALETLKNTKPPKAQEEKTEVPPDDSDNASVLPLDELPSDLLEPERPIQEVQEKQQTRTLPSPYFLSRIYPGAYAPSCAQCTHPHATLTHILMEFPADPPPRGPEPLTTWEEWETLLRSTDPAKQKIATDRAAHVMELHELMNA</sequence>
<feature type="compositionally biased region" description="Basic and acidic residues" evidence="1">
    <location>
        <begin position="251"/>
        <end position="260"/>
    </location>
</feature>
<feature type="region of interest" description="Disordered" evidence="1">
    <location>
        <begin position="1"/>
        <end position="220"/>
    </location>
</feature>